<proteinExistence type="predicted"/>
<feature type="signal peptide" evidence="2">
    <location>
        <begin position="1"/>
        <end position="30"/>
    </location>
</feature>
<accession>A0ABU6CZX3</accession>
<dbReference type="Pfam" id="PF13181">
    <property type="entry name" value="TPR_8"/>
    <property type="match status" value="1"/>
</dbReference>
<feature type="chain" id="PRO_5047495506" evidence="2">
    <location>
        <begin position="31"/>
        <end position="572"/>
    </location>
</feature>
<dbReference type="PROSITE" id="PS50005">
    <property type="entry name" value="TPR"/>
    <property type="match status" value="1"/>
</dbReference>
<dbReference type="InterPro" id="IPR011990">
    <property type="entry name" value="TPR-like_helical_dom_sf"/>
</dbReference>
<dbReference type="Gene3D" id="1.25.40.10">
    <property type="entry name" value="Tetratricopeptide repeat domain"/>
    <property type="match status" value="3"/>
</dbReference>
<dbReference type="PANTHER" id="PTHR12558:SF13">
    <property type="entry name" value="CELL DIVISION CYCLE PROTEIN 27 HOMOLOG"/>
    <property type="match status" value="1"/>
</dbReference>
<dbReference type="PROSITE" id="PS51257">
    <property type="entry name" value="PROKAR_LIPOPROTEIN"/>
    <property type="match status" value="1"/>
</dbReference>
<feature type="repeat" description="TPR" evidence="1">
    <location>
        <begin position="390"/>
        <end position="423"/>
    </location>
</feature>
<evidence type="ECO:0000313" key="3">
    <source>
        <dbReference type="EMBL" id="MEB4592389.1"/>
    </source>
</evidence>
<comment type="caution">
    <text evidence="3">The sequence shown here is derived from an EMBL/GenBank/DDBJ whole genome shotgun (WGS) entry which is preliminary data.</text>
</comment>
<name>A0ABU6CZX3_9GAMM</name>
<dbReference type="Pfam" id="PF14559">
    <property type="entry name" value="TPR_19"/>
    <property type="match status" value="1"/>
</dbReference>
<dbReference type="SUPFAM" id="SSF48452">
    <property type="entry name" value="TPR-like"/>
    <property type="match status" value="2"/>
</dbReference>
<protein>
    <submittedName>
        <fullName evidence="3">Tetratricopeptide repeat protein</fullName>
    </submittedName>
</protein>
<dbReference type="Proteomes" id="UP001308005">
    <property type="component" value="Unassembled WGS sequence"/>
</dbReference>
<evidence type="ECO:0000256" key="2">
    <source>
        <dbReference type="SAM" id="SignalP"/>
    </source>
</evidence>
<evidence type="ECO:0000313" key="4">
    <source>
        <dbReference type="Proteomes" id="UP001308005"/>
    </source>
</evidence>
<evidence type="ECO:0000256" key="1">
    <source>
        <dbReference type="PROSITE-ProRule" id="PRU00339"/>
    </source>
</evidence>
<reference evidence="4" key="1">
    <citation type="submission" date="2023-07" db="EMBL/GenBank/DDBJ databases">
        <title>The carbon used by Thiothrix.</title>
        <authorList>
            <person name="Chen L."/>
        </authorList>
    </citation>
    <scope>NUCLEOTIDE SEQUENCE [LARGE SCALE GENOMIC DNA]</scope>
</reference>
<dbReference type="SUPFAM" id="SSF81901">
    <property type="entry name" value="HCP-like"/>
    <property type="match status" value="1"/>
</dbReference>
<dbReference type="EMBL" id="JAYMYJ010000132">
    <property type="protein sequence ID" value="MEB4592389.1"/>
    <property type="molecule type" value="Genomic_DNA"/>
</dbReference>
<sequence length="572" mass="63102">MQSTRLPRRFISLALTILIGGCALGSNTFAGQQTSNVATFSSPLSYQIYNILAAEMFIRQGNPGQAALHYAAAAQQSDDPALAKRAVELALDANDNALAARALERWIELDPNSPEALQHRAINNLRGEKYDAAVKDLVKVRDNVEKTEGHGFEFIVSLLALEPDTGKSYQTFKHYVQTVDSSPRAQLALATLAINSDQFEDGLKAAKAAKQAGDKAQQTQASRLIAKALVGMDKLAEAVTELETASKSSEDIDLELDYARMLILADRRADATPIYKQLYTSHPENIDILYTLGLLYLEQKEYALAEPLIKKLMNIPERVNEASYFMGQIQEGQKRPQDAIETYKKAMEGNYAREATTRIAALLVETESLDAARQWLAGQMQAATLDSRKSLLWQVDGHLLHEKGRYKDAIASFDKALALKPDDFDTLYARALSAEKSGDFAAAEANLRALLKQQPDNPTVLNALGYMLAVNTQRYPEAEEMVSKALKAHPDDPAIMDSMGWILFRTGKLAEAESMLQKAYNLLQDPEIAGHLVEVLSEGGKKAEAKTILDAMLAKYPEDERLVRIKEKLVGL</sequence>
<dbReference type="Pfam" id="PF13432">
    <property type="entry name" value="TPR_16"/>
    <property type="match status" value="1"/>
</dbReference>
<dbReference type="SMART" id="SM00028">
    <property type="entry name" value="TPR"/>
    <property type="match status" value="7"/>
</dbReference>
<dbReference type="PANTHER" id="PTHR12558">
    <property type="entry name" value="CELL DIVISION CYCLE 16,23,27"/>
    <property type="match status" value="1"/>
</dbReference>
<dbReference type="RefSeq" id="WP_324696638.1">
    <property type="nucleotide sequence ID" value="NZ_JAYMYJ010000132.1"/>
</dbReference>
<keyword evidence="2" id="KW-0732">Signal</keyword>
<dbReference type="InterPro" id="IPR019734">
    <property type="entry name" value="TPR_rpt"/>
</dbReference>
<keyword evidence="1" id="KW-0802">TPR repeat</keyword>
<keyword evidence="4" id="KW-1185">Reference proteome</keyword>
<gene>
    <name evidence="3" type="ORF">VSS37_15480</name>
</gene>
<organism evidence="3 4">
    <name type="scientific">Candidatus Thiothrix phosphatis</name>
    <dbReference type="NCBI Taxonomy" id="3112415"/>
    <lineage>
        <taxon>Bacteria</taxon>
        <taxon>Pseudomonadati</taxon>
        <taxon>Pseudomonadota</taxon>
        <taxon>Gammaproteobacteria</taxon>
        <taxon>Thiotrichales</taxon>
        <taxon>Thiotrichaceae</taxon>
        <taxon>Thiothrix</taxon>
    </lineage>
</organism>